<dbReference type="EMBL" id="RHHR01000054">
    <property type="protein sequence ID" value="RNB67229.1"/>
    <property type="molecule type" value="Genomic_DNA"/>
</dbReference>
<dbReference type="InterPro" id="IPR001119">
    <property type="entry name" value="SLH_dom"/>
</dbReference>
<evidence type="ECO:0000313" key="4">
    <source>
        <dbReference type="EMBL" id="RNB67229.1"/>
    </source>
</evidence>
<feature type="signal peptide" evidence="2">
    <location>
        <begin position="1"/>
        <end position="25"/>
    </location>
</feature>
<feature type="chain" id="PRO_5038741996" evidence="2">
    <location>
        <begin position="26"/>
        <end position="747"/>
    </location>
</feature>
<comment type="caution">
    <text evidence="4">The sequence shown here is derived from an EMBL/GenBank/DDBJ whole genome shotgun (WGS) entry which is preliminary data.</text>
</comment>
<gene>
    <name evidence="4" type="ORF">EDM52_22765</name>
</gene>
<dbReference type="InterPro" id="IPR032599">
    <property type="entry name" value="YcdB/YcdC_rep_domain"/>
</dbReference>
<dbReference type="AlphaFoldDB" id="A0A3M8BUZ8"/>
<sequence length="747" mass="83547">MNIRKKSWMITAGVTSAILLVPAFSTPGLPFAVTSTVHAAGQQTKELSKEEAIQRVQKLISIPSQFKLERANYQGAERYAFLSESTWNLSWSGERDAGIYVTIDAITGKLLQYSRYGDESVSSAKKVSEEAALEAAKKFLEDVTSDQEREKLSDANEYGIGLSYSAGFVHHPYYFARIENDIPFLENGFRVVVDEKGEVVQFSRNWYEDTLPDAKPVLSLEEAEEKMSGAAPSLVYKSTSSITGNYLDDRYQYQLVYQYSTTDPQFVDAMSGDLINAQGKAAKAEKIEPLGTAISQKQQLDKLITKEEAQLIADKVVKKLPGSYRSDGNRGSGASSGPDGVERRRWDFEYSPLQGENKDQNTFEIIIGDRGELVGYESSQRMGRFGGAKIEKAVSWEQAEKNAIQLVKTLYADRLGEIYYQPQKPTESFIQEQLEKGEPYSLSFGWLKNGVPVENSFFHVEVSAATGVVEYIRTDNYENEKIQSATNEIVDVEKAKQAEQDQKKMMLTYYQPDPYISYRLEQKQQPILVYRYVGDAGVVDAVSGEWISYAEQSKSQGPQDIGDHPQKEALELAIRYGFMTVTDGKLEPDKELTRGEAAQIMARALDRVEFRSRSYFGFSDEPVQLFSFSDVDAKHPLFGVIQKNLQHGVIAKEGQRFEPDKLITRAQLADMAARMLGYGDLLNKPEIFVPSYSDLQKNQIPAVTLLHAEGIVIPGSSAGKFDPEGSVTKAEIAQLLKALLDLQKQKQ</sequence>
<dbReference type="Proteomes" id="UP000282028">
    <property type="component" value="Unassembled WGS sequence"/>
</dbReference>
<reference evidence="4 5" key="1">
    <citation type="submission" date="2018-10" db="EMBL/GenBank/DDBJ databases">
        <title>Phylogenomics of Brevibacillus.</title>
        <authorList>
            <person name="Dunlap C."/>
        </authorList>
    </citation>
    <scope>NUCLEOTIDE SEQUENCE [LARGE SCALE GENOMIC DNA]</scope>
    <source>
        <strain evidence="4 5">JCM 12215</strain>
    </source>
</reference>
<evidence type="ECO:0000256" key="2">
    <source>
        <dbReference type="SAM" id="SignalP"/>
    </source>
</evidence>
<proteinExistence type="predicted"/>
<dbReference type="RefSeq" id="WP_122911197.1">
    <property type="nucleotide sequence ID" value="NZ_CBCSBE010000036.1"/>
</dbReference>
<dbReference type="OrthoDB" id="2476353at2"/>
<dbReference type="Pfam" id="PF00395">
    <property type="entry name" value="SLH"/>
    <property type="match status" value="3"/>
</dbReference>
<dbReference type="Pfam" id="PF16244">
    <property type="entry name" value="DUF4901"/>
    <property type="match status" value="2"/>
</dbReference>
<organism evidence="4 5">
    <name type="scientific">Brevibacillus invocatus</name>
    <dbReference type="NCBI Taxonomy" id="173959"/>
    <lineage>
        <taxon>Bacteria</taxon>
        <taxon>Bacillati</taxon>
        <taxon>Bacillota</taxon>
        <taxon>Bacilli</taxon>
        <taxon>Bacillales</taxon>
        <taxon>Paenibacillaceae</taxon>
        <taxon>Brevibacillus</taxon>
    </lineage>
</organism>
<keyword evidence="2" id="KW-0732">Signal</keyword>
<accession>A0A3M8BUZ8</accession>
<feature type="domain" description="SLH" evidence="3">
    <location>
        <begin position="553"/>
        <end position="615"/>
    </location>
</feature>
<keyword evidence="5" id="KW-1185">Reference proteome</keyword>
<feature type="region of interest" description="Disordered" evidence="1">
    <location>
        <begin position="323"/>
        <end position="343"/>
    </location>
</feature>
<dbReference type="PROSITE" id="PS51272">
    <property type="entry name" value="SLH"/>
    <property type="match status" value="2"/>
</dbReference>
<feature type="domain" description="SLH" evidence="3">
    <location>
        <begin position="624"/>
        <end position="686"/>
    </location>
</feature>
<evidence type="ECO:0000313" key="5">
    <source>
        <dbReference type="Proteomes" id="UP000282028"/>
    </source>
</evidence>
<evidence type="ECO:0000256" key="1">
    <source>
        <dbReference type="SAM" id="MobiDB-lite"/>
    </source>
</evidence>
<evidence type="ECO:0000259" key="3">
    <source>
        <dbReference type="PROSITE" id="PS51272"/>
    </source>
</evidence>
<protein>
    <submittedName>
        <fullName evidence="4">S-layer protein</fullName>
    </submittedName>
</protein>
<name>A0A3M8BUZ8_9BACL</name>